<proteinExistence type="inferred from homology"/>
<comment type="caution">
    <text evidence="5">The sequence shown here is derived from an EMBL/GenBank/DDBJ whole genome shotgun (WGS) entry which is preliminary data.</text>
</comment>
<organism evidence="5 6">
    <name type="scientific">Undibacterium terreum</name>
    <dbReference type="NCBI Taxonomy" id="1224302"/>
    <lineage>
        <taxon>Bacteria</taxon>
        <taxon>Pseudomonadati</taxon>
        <taxon>Pseudomonadota</taxon>
        <taxon>Betaproteobacteria</taxon>
        <taxon>Burkholderiales</taxon>
        <taxon>Oxalobacteraceae</taxon>
        <taxon>Undibacterium</taxon>
    </lineage>
</organism>
<name>A0A916UQX8_9BURK</name>
<gene>
    <name evidence="5" type="primary">pilE</name>
    <name evidence="5" type="ORF">GCM10011396_34080</name>
</gene>
<dbReference type="AlphaFoldDB" id="A0A916UQX8"/>
<evidence type="ECO:0000313" key="6">
    <source>
        <dbReference type="Proteomes" id="UP000637423"/>
    </source>
</evidence>
<dbReference type="Pfam" id="PF07963">
    <property type="entry name" value="N_methyl"/>
    <property type="match status" value="1"/>
</dbReference>
<dbReference type="Gene3D" id="3.30.700.10">
    <property type="entry name" value="Glycoprotein, Type 4 Pilin"/>
    <property type="match status" value="1"/>
</dbReference>
<dbReference type="PANTHER" id="PTHR30093:SF34">
    <property type="entry name" value="PREPILIN PEPTIDASE-DEPENDENT PROTEIN D"/>
    <property type="match status" value="1"/>
</dbReference>
<keyword evidence="3" id="KW-0281">Fimbrium</keyword>
<dbReference type="InterPro" id="IPR001082">
    <property type="entry name" value="Pilin"/>
</dbReference>
<dbReference type="EMBL" id="BMED01000003">
    <property type="protein sequence ID" value="GGC83892.1"/>
    <property type="molecule type" value="Genomic_DNA"/>
</dbReference>
<dbReference type="InterPro" id="IPR012902">
    <property type="entry name" value="N_methyl_site"/>
</dbReference>
<reference evidence="5" key="1">
    <citation type="journal article" date="2014" name="Int. J. Syst. Evol. Microbiol.">
        <title>Complete genome sequence of Corynebacterium casei LMG S-19264T (=DSM 44701T), isolated from a smear-ripened cheese.</title>
        <authorList>
            <consortium name="US DOE Joint Genome Institute (JGI-PGF)"/>
            <person name="Walter F."/>
            <person name="Albersmeier A."/>
            <person name="Kalinowski J."/>
            <person name="Ruckert C."/>
        </authorList>
    </citation>
    <scope>NUCLEOTIDE SEQUENCE</scope>
    <source>
        <strain evidence="5">CGMCC 1.10998</strain>
    </source>
</reference>
<keyword evidence="4" id="KW-0812">Transmembrane</keyword>
<keyword evidence="2" id="KW-0488">Methylation</keyword>
<evidence type="ECO:0000313" key="5">
    <source>
        <dbReference type="EMBL" id="GGC83892.1"/>
    </source>
</evidence>
<dbReference type="SUPFAM" id="SSF54523">
    <property type="entry name" value="Pili subunits"/>
    <property type="match status" value="1"/>
</dbReference>
<dbReference type="NCBIfam" id="TIGR02532">
    <property type="entry name" value="IV_pilin_GFxxxE"/>
    <property type="match status" value="1"/>
</dbReference>
<keyword evidence="4" id="KW-0472">Membrane</keyword>
<reference evidence="5" key="2">
    <citation type="submission" date="2020-09" db="EMBL/GenBank/DDBJ databases">
        <authorList>
            <person name="Sun Q."/>
            <person name="Zhou Y."/>
        </authorList>
    </citation>
    <scope>NUCLEOTIDE SEQUENCE</scope>
    <source>
        <strain evidence="5">CGMCC 1.10998</strain>
    </source>
</reference>
<dbReference type="InterPro" id="IPR045584">
    <property type="entry name" value="Pilin-like"/>
</dbReference>
<keyword evidence="4" id="KW-1133">Transmembrane helix</keyword>
<dbReference type="GO" id="GO:0007155">
    <property type="term" value="P:cell adhesion"/>
    <property type="evidence" value="ECO:0007669"/>
    <property type="project" value="InterPro"/>
</dbReference>
<sequence length="159" mass="16149">MNATQRSLSMKAVKAAQKGFTLIELMIVVAIIGILAAVAIPAYQDYTVKAKVSAGPSLASPAMTAMGVACSEGTLTATFGNLSLGLPQYTSITDNKYVKNVTAVGSAANAGGTITIVYNAIGNNVPDNATIIYNGTCAAGSGLTWSVTGTVPAKYLPKV</sequence>
<protein>
    <submittedName>
        <fullName evidence="5">Prepilin-type N-terminal cleavage/methylation domain-containing protein</fullName>
    </submittedName>
</protein>
<dbReference type="Proteomes" id="UP000637423">
    <property type="component" value="Unassembled WGS sequence"/>
</dbReference>
<keyword evidence="6" id="KW-1185">Reference proteome</keyword>
<accession>A0A916UQX8</accession>
<evidence type="ECO:0000256" key="3">
    <source>
        <dbReference type="RuleBase" id="RU000389"/>
    </source>
</evidence>
<comment type="similarity">
    <text evidence="1 3">Belongs to the N-Me-Phe pilin family.</text>
</comment>
<dbReference type="Pfam" id="PF00114">
    <property type="entry name" value="Pilin"/>
    <property type="match status" value="1"/>
</dbReference>
<evidence type="ECO:0000256" key="1">
    <source>
        <dbReference type="ARBA" id="ARBA00005233"/>
    </source>
</evidence>
<dbReference type="PANTHER" id="PTHR30093">
    <property type="entry name" value="GENERAL SECRETION PATHWAY PROTEIN G"/>
    <property type="match status" value="1"/>
</dbReference>
<dbReference type="GO" id="GO:0009289">
    <property type="term" value="C:pilus"/>
    <property type="evidence" value="ECO:0007669"/>
    <property type="project" value="InterPro"/>
</dbReference>
<evidence type="ECO:0000256" key="2">
    <source>
        <dbReference type="ARBA" id="ARBA00022481"/>
    </source>
</evidence>
<feature type="transmembrane region" description="Helical" evidence="4">
    <location>
        <begin position="21"/>
        <end position="43"/>
    </location>
</feature>
<evidence type="ECO:0000256" key="4">
    <source>
        <dbReference type="SAM" id="Phobius"/>
    </source>
</evidence>
<dbReference type="PROSITE" id="PS00409">
    <property type="entry name" value="PROKAR_NTER_METHYL"/>
    <property type="match status" value="1"/>
</dbReference>